<keyword evidence="12" id="KW-1185">Reference proteome</keyword>
<dbReference type="PANTHER" id="PTHR11005">
    <property type="entry name" value="LYSOSOMAL ACID LIPASE-RELATED"/>
    <property type="match status" value="1"/>
</dbReference>
<comment type="similarity">
    <text evidence="1 7">Belongs to the AB hydrolase superfamily. Lipase family.</text>
</comment>
<keyword evidence="4 7" id="KW-0442">Lipid degradation</keyword>
<name>A0A2J7PY44_9NEOP</name>
<evidence type="ECO:0000256" key="3">
    <source>
        <dbReference type="ARBA" id="ARBA00022801"/>
    </source>
</evidence>
<evidence type="ECO:0000256" key="8">
    <source>
        <dbReference type="PIRSR" id="PIRSR000862-1"/>
    </source>
</evidence>
<organism evidence="11 12">
    <name type="scientific">Cryptotermes secundus</name>
    <dbReference type="NCBI Taxonomy" id="105785"/>
    <lineage>
        <taxon>Eukaryota</taxon>
        <taxon>Metazoa</taxon>
        <taxon>Ecdysozoa</taxon>
        <taxon>Arthropoda</taxon>
        <taxon>Hexapoda</taxon>
        <taxon>Insecta</taxon>
        <taxon>Pterygota</taxon>
        <taxon>Neoptera</taxon>
        <taxon>Polyneoptera</taxon>
        <taxon>Dictyoptera</taxon>
        <taxon>Blattodea</taxon>
        <taxon>Blattoidea</taxon>
        <taxon>Termitoidae</taxon>
        <taxon>Kalotermitidae</taxon>
        <taxon>Cryptotermitinae</taxon>
        <taxon>Cryptotermes</taxon>
    </lineage>
</organism>
<feature type="chain" id="PRO_5014559353" description="Lipase" evidence="9">
    <location>
        <begin position="20"/>
        <end position="397"/>
    </location>
</feature>
<evidence type="ECO:0000313" key="11">
    <source>
        <dbReference type="EMBL" id="PNF21255.1"/>
    </source>
</evidence>
<dbReference type="InterPro" id="IPR006693">
    <property type="entry name" value="AB_hydrolase_lipase"/>
</dbReference>
<dbReference type="GO" id="GO:0016788">
    <property type="term" value="F:hydrolase activity, acting on ester bonds"/>
    <property type="evidence" value="ECO:0007669"/>
    <property type="project" value="InterPro"/>
</dbReference>
<feature type="signal peptide" evidence="9">
    <location>
        <begin position="1"/>
        <end position="19"/>
    </location>
</feature>
<feature type="domain" description="Partial AB-hydrolase lipase" evidence="10">
    <location>
        <begin position="33"/>
        <end position="91"/>
    </location>
</feature>
<keyword evidence="6" id="KW-0325">Glycoprotein</keyword>
<gene>
    <name evidence="11" type="primary">Lip3_2</name>
    <name evidence="11" type="ORF">B7P43_G02136</name>
</gene>
<protein>
    <recommendedName>
        <fullName evidence="7">Lipase</fullName>
    </recommendedName>
</protein>
<feature type="active site" description="Nucleophile" evidence="8">
    <location>
        <position position="167"/>
    </location>
</feature>
<feature type="active site" description="Charge relay system" evidence="8">
    <location>
        <position position="373"/>
    </location>
</feature>
<evidence type="ECO:0000256" key="9">
    <source>
        <dbReference type="SAM" id="SignalP"/>
    </source>
</evidence>
<feature type="active site" description="Charge relay system" evidence="8">
    <location>
        <position position="342"/>
    </location>
</feature>
<dbReference type="SMR" id="A0A2J7PY44"/>
<accession>A0A2J7PY44</accession>
<dbReference type="Pfam" id="PF04083">
    <property type="entry name" value="Abhydro_lipase"/>
    <property type="match status" value="1"/>
</dbReference>
<evidence type="ECO:0000256" key="1">
    <source>
        <dbReference type="ARBA" id="ARBA00010701"/>
    </source>
</evidence>
<dbReference type="EMBL" id="NEVH01020850">
    <property type="protein sequence ID" value="PNF21256.1"/>
    <property type="molecule type" value="Genomic_DNA"/>
</dbReference>
<evidence type="ECO:0000256" key="5">
    <source>
        <dbReference type="ARBA" id="ARBA00023098"/>
    </source>
</evidence>
<dbReference type="GO" id="GO:0016042">
    <property type="term" value="P:lipid catabolic process"/>
    <property type="evidence" value="ECO:0007669"/>
    <property type="project" value="UniProtKB-KW"/>
</dbReference>
<evidence type="ECO:0000259" key="10">
    <source>
        <dbReference type="Pfam" id="PF04083"/>
    </source>
</evidence>
<evidence type="ECO:0000256" key="4">
    <source>
        <dbReference type="ARBA" id="ARBA00022963"/>
    </source>
</evidence>
<dbReference type="AlphaFoldDB" id="A0A2J7PY44"/>
<keyword evidence="2 9" id="KW-0732">Signal</keyword>
<dbReference type="Proteomes" id="UP000235965">
    <property type="component" value="Unassembled WGS sequence"/>
</dbReference>
<dbReference type="SUPFAM" id="SSF53474">
    <property type="entry name" value="alpha/beta-Hydrolases"/>
    <property type="match status" value="1"/>
</dbReference>
<dbReference type="FunFam" id="3.40.50.1820:FF:000021">
    <property type="entry name" value="Lipase"/>
    <property type="match status" value="1"/>
</dbReference>
<dbReference type="STRING" id="105785.A0A2J7PY44"/>
<evidence type="ECO:0000313" key="12">
    <source>
        <dbReference type="Proteomes" id="UP000235965"/>
    </source>
</evidence>
<dbReference type="InterPro" id="IPR029058">
    <property type="entry name" value="AB_hydrolase_fold"/>
</dbReference>
<keyword evidence="5" id="KW-0443">Lipid metabolism</keyword>
<evidence type="ECO:0000256" key="7">
    <source>
        <dbReference type="PIRNR" id="PIRNR000862"/>
    </source>
</evidence>
<dbReference type="EMBL" id="NEVH01020850">
    <property type="protein sequence ID" value="PNF21255.1"/>
    <property type="molecule type" value="Genomic_DNA"/>
</dbReference>
<dbReference type="OrthoDB" id="9974421at2759"/>
<comment type="caution">
    <text evidence="11">The sequence shown here is derived from an EMBL/GenBank/DDBJ whole genome shotgun (WGS) entry which is preliminary data.</text>
</comment>
<dbReference type="InParanoid" id="A0A2J7PY44"/>
<proteinExistence type="inferred from homology"/>
<dbReference type="PIRSF" id="PIRSF000862">
    <property type="entry name" value="Steryl_ester_lip"/>
    <property type="match status" value="1"/>
</dbReference>
<reference evidence="11 12" key="1">
    <citation type="submission" date="2017-12" db="EMBL/GenBank/DDBJ databases">
        <title>Hemimetabolous genomes reveal molecular basis of termite eusociality.</title>
        <authorList>
            <person name="Harrison M.C."/>
            <person name="Jongepier E."/>
            <person name="Robertson H.M."/>
            <person name="Arning N."/>
            <person name="Bitard-Feildel T."/>
            <person name="Chao H."/>
            <person name="Childers C.P."/>
            <person name="Dinh H."/>
            <person name="Doddapaneni H."/>
            <person name="Dugan S."/>
            <person name="Gowin J."/>
            <person name="Greiner C."/>
            <person name="Han Y."/>
            <person name="Hu H."/>
            <person name="Hughes D.S.T."/>
            <person name="Huylmans A.-K."/>
            <person name="Kemena C."/>
            <person name="Kremer L.P.M."/>
            <person name="Lee S.L."/>
            <person name="Lopez-Ezquerra A."/>
            <person name="Mallet L."/>
            <person name="Monroy-Kuhn J.M."/>
            <person name="Moser A."/>
            <person name="Murali S.C."/>
            <person name="Muzny D.M."/>
            <person name="Otani S."/>
            <person name="Piulachs M.-D."/>
            <person name="Poelchau M."/>
            <person name="Qu J."/>
            <person name="Schaub F."/>
            <person name="Wada-Katsumata A."/>
            <person name="Worley K.C."/>
            <person name="Xie Q."/>
            <person name="Ylla G."/>
            <person name="Poulsen M."/>
            <person name="Gibbs R.A."/>
            <person name="Schal C."/>
            <person name="Richards S."/>
            <person name="Belles X."/>
            <person name="Korb J."/>
            <person name="Bornberg-Bauer E."/>
        </authorList>
    </citation>
    <scope>NUCLEOTIDE SEQUENCE [LARGE SCALE GENOMIC DNA]</scope>
    <source>
        <tissue evidence="11">Whole body</tissue>
    </source>
</reference>
<dbReference type="Gene3D" id="3.40.50.1820">
    <property type="entry name" value="alpha/beta hydrolase"/>
    <property type="match status" value="1"/>
</dbReference>
<evidence type="ECO:0000256" key="6">
    <source>
        <dbReference type="ARBA" id="ARBA00023180"/>
    </source>
</evidence>
<evidence type="ECO:0000256" key="2">
    <source>
        <dbReference type="ARBA" id="ARBA00022729"/>
    </source>
</evidence>
<keyword evidence="3 7" id="KW-0378">Hydrolase</keyword>
<sequence>MAGLLRLVLLAMHFTALQLQRVEYNPDTHLSTPQLITKYGYSAETHTVLTADGYFLTLHRIPRGRDGEAPYKGCVIVQHGVLSSSADWVITGPDKALGYVLADAGYDVWLGNARGNTYSRRHAKFTSKGKKFWDFSWHEMGVYDLPAVVDYILNKTGENKLYYIGHSMGTTMFYVLLSERPQYNSKFRAMFSLAPVAFTSHITNPLRDFVLAGGFDAVYRTMRNIGMFSILPNSDVSIEIGRQLCRDTAFANTICGNILLAFGGFGSAQLNTSVIPTILGHTPAGASVKTFLHYAQLIKSERFCQFDFGPYENSRLYGKETPPAYKLDNLKAPISLHYSDHDSLSSHTDIMKLFKQLPNPVGAFRVPLKQFNHLDFLWGKDAKTLVYDHILELMSKY</sequence>
<dbReference type="InterPro" id="IPR025483">
    <property type="entry name" value="Lipase_euk"/>
</dbReference>